<dbReference type="AlphaFoldDB" id="A0A0P9JMR2"/>
<protein>
    <submittedName>
        <fullName evidence="2">Excisionase domain protein</fullName>
    </submittedName>
</protein>
<dbReference type="GO" id="GO:0003677">
    <property type="term" value="F:DNA binding"/>
    <property type="evidence" value="ECO:0007669"/>
    <property type="project" value="InterPro"/>
</dbReference>
<proteinExistence type="predicted"/>
<dbReference type="PATRIC" id="fig|251702.3.peg.3981"/>
<organism evidence="2 3">
    <name type="scientific">Pseudomonas syringae pv. antirrhini</name>
    <dbReference type="NCBI Taxonomy" id="251702"/>
    <lineage>
        <taxon>Bacteria</taxon>
        <taxon>Pseudomonadati</taxon>
        <taxon>Pseudomonadota</taxon>
        <taxon>Gammaproteobacteria</taxon>
        <taxon>Pseudomonadales</taxon>
        <taxon>Pseudomonadaceae</taxon>
        <taxon>Pseudomonas</taxon>
    </lineage>
</organism>
<dbReference type="Proteomes" id="UP000050425">
    <property type="component" value="Unassembled WGS sequence"/>
</dbReference>
<comment type="caution">
    <text evidence="2">The sequence shown here is derived from an EMBL/GenBank/DDBJ whole genome shotgun (WGS) entry which is preliminary data.</text>
</comment>
<dbReference type="InterPro" id="IPR009061">
    <property type="entry name" value="DNA-bd_dom_put_sf"/>
</dbReference>
<dbReference type="SUPFAM" id="SSF46955">
    <property type="entry name" value="Putative DNA-binding domain"/>
    <property type="match status" value="1"/>
</dbReference>
<dbReference type="InterPro" id="IPR010093">
    <property type="entry name" value="SinI_DNA-bd"/>
</dbReference>
<gene>
    <name evidence="2" type="ORF">ALO88_100695</name>
</gene>
<reference evidence="2 3" key="1">
    <citation type="submission" date="2015-09" db="EMBL/GenBank/DDBJ databases">
        <title>Genome announcement of multiple Pseudomonas syringae strains.</title>
        <authorList>
            <person name="Thakur S."/>
            <person name="Wang P.W."/>
            <person name="Gong Y."/>
            <person name="Weir B.S."/>
            <person name="Guttman D.S."/>
        </authorList>
    </citation>
    <scope>NUCLEOTIDE SEQUENCE [LARGE SCALE GENOMIC DNA]</scope>
    <source>
        <strain evidence="2 3">ICMP4303</strain>
    </source>
</reference>
<dbReference type="EMBL" id="LJPT01000047">
    <property type="protein sequence ID" value="KPW50581.1"/>
    <property type="molecule type" value="Genomic_DNA"/>
</dbReference>
<evidence type="ECO:0000313" key="2">
    <source>
        <dbReference type="EMBL" id="KPW50581.1"/>
    </source>
</evidence>
<dbReference type="NCBIfam" id="TIGR01764">
    <property type="entry name" value="excise"/>
    <property type="match status" value="1"/>
</dbReference>
<evidence type="ECO:0000313" key="3">
    <source>
        <dbReference type="Proteomes" id="UP000050425"/>
    </source>
</evidence>
<sequence length="159" mass="17734">MEKIMSSANATRTVLPGEKEIAAAVESSRQLAAFLTTKCDTQRIELVDETQQREVVELPMFALRLLGEILSELALGNAVKVVPIHAELTTQEAADMLNVSRPHLVKMLDQGMLPHTKTGRHRRVKFADLMSYKQQRDQASREAMDELAAQAQELGMGYE</sequence>
<accession>A0A0P9JMR2</accession>
<dbReference type="InterPro" id="IPR041657">
    <property type="entry name" value="HTH_17"/>
</dbReference>
<name>A0A0P9JMR2_9PSED</name>
<evidence type="ECO:0000259" key="1">
    <source>
        <dbReference type="Pfam" id="PF12728"/>
    </source>
</evidence>
<dbReference type="Pfam" id="PF12728">
    <property type="entry name" value="HTH_17"/>
    <property type="match status" value="1"/>
</dbReference>
<feature type="domain" description="Helix-turn-helix" evidence="1">
    <location>
        <begin position="88"/>
        <end position="136"/>
    </location>
</feature>